<proteinExistence type="predicted"/>
<dbReference type="AlphaFoldDB" id="A0A0A1UFL5"/>
<gene>
    <name evidence="1" type="ORF">EIN_521400</name>
</gene>
<accession>A0A0A1UFL5</accession>
<reference evidence="1 2" key="1">
    <citation type="submission" date="2012-10" db="EMBL/GenBank/DDBJ databases">
        <authorList>
            <person name="Zafar N."/>
            <person name="Inman J."/>
            <person name="Hall N."/>
            <person name="Lorenzi H."/>
            <person name="Caler E."/>
        </authorList>
    </citation>
    <scope>NUCLEOTIDE SEQUENCE [LARGE SCALE GENOMIC DNA]</scope>
    <source>
        <strain evidence="1 2">IP1</strain>
    </source>
</reference>
<organism evidence="1 2">
    <name type="scientific">Entamoeba invadens IP1</name>
    <dbReference type="NCBI Taxonomy" id="370355"/>
    <lineage>
        <taxon>Eukaryota</taxon>
        <taxon>Amoebozoa</taxon>
        <taxon>Evosea</taxon>
        <taxon>Archamoebae</taxon>
        <taxon>Mastigamoebida</taxon>
        <taxon>Entamoebidae</taxon>
        <taxon>Entamoeba</taxon>
    </lineage>
</organism>
<protein>
    <submittedName>
        <fullName evidence="1">Uncharacterized protein</fullName>
    </submittedName>
</protein>
<name>A0A0A1UFL5_ENTIV</name>
<keyword evidence="2" id="KW-1185">Reference proteome</keyword>
<evidence type="ECO:0000313" key="1">
    <source>
        <dbReference type="EMBL" id="ELP91733.1"/>
    </source>
</evidence>
<dbReference type="Proteomes" id="UP000014680">
    <property type="component" value="Unassembled WGS sequence"/>
</dbReference>
<dbReference type="GeneID" id="14890717"/>
<sequence>MNKKCRDVVDSMYINPYKLSYYNSVEKIQKLFPALQTLYLTDLITKNRKLQTEVTHLEIDFLSCSKTFSFYTIQSKNIIEKIRKLRIKFYNLDCLTSDVEMFQNLQVLFVDLSMFTANANNRLFEMIGHRTLRRVILTIYASQLEVLSKFDYSKHPLTEYVFIVIKMDLDNMNENFKVTQKKLQYRNVKFYCTILTDLFDFDFIPTGVLQNSFYNVFVTHFSDFDENDEPFSRDALNRDQILVDSYCDKCDSAVTEVLNKCLLNNVVLKNYNKNDIQNILKGYLKGVSHHKQILNFETTTIRTISMFNVIVEKVVLPQSVKHLTIENVYGNVYLDDCVLEMLDIKNYNGRALVINNTVLNDFSLTNTQKTCVSFIHKTSPSSVEITDKMVLNCDVIKSFSVSNYDPFDFIVESDESDVKCEFVAKEVNYNGILKRVYINSYVGNADLSFFEIKSFDLRQPELNDNTKVSLTLGNVEEATFSNMNFEKLELGIVVNLEMYSTRVTSLVAKYLYTFGYQNSTFENIKAHTIGKIIGLKDAIKNLEVEKEVGKFVLKIQGRFDHF</sequence>
<dbReference type="KEGG" id="eiv:EIN_521400"/>
<dbReference type="RefSeq" id="XP_004258504.1">
    <property type="nucleotide sequence ID" value="XM_004258456.1"/>
</dbReference>
<evidence type="ECO:0000313" key="2">
    <source>
        <dbReference type="Proteomes" id="UP000014680"/>
    </source>
</evidence>
<dbReference type="EMBL" id="KB206450">
    <property type="protein sequence ID" value="ELP91733.1"/>
    <property type="molecule type" value="Genomic_DNA"/>
</dbReference>
<dbReference type="VEuPathDB" id="AmoebaDB:EIN_521400"/>